<feature type="domain" description="Polysaccharide chain length determinant N-terminal" evidence="16">
    <location>
        <begin position="15"/>
        <end position="105"/>
    </location>
</feature>
<dbReference type="FunFam" id="3.40.50.300:FF:000527">
    <property type="entry name" value="Tyrosine-protein kinase etk"/>
    <property type="match status" value="1"/>
</dbReference>
<comment type="similarity">
    <text evidence="2">Belongs to the etk/wzc family.</text>
</comment>
<dbReference type="CDD" id="cd05387">
    <property type="entry name" value="BY-kinase"/>
    <property type="match status" value="1"/>
</dbReference>
<dbReference type="GO" id="GO:0042802">
    <property type="term" value="F:identical protein binding"/>
    <property type="evidence" value="ECO:0007669"/>
    <property type="project" value="UniProtKB-ARBA"/>
</dbReference>
<evidence type="ECO:0000256" key="14">
    <source>
        <dbReference type="SAM" id="Coils"/>
    </source>
</evidence>
<dbReference type="STRING" id="1123755.SAMN05444714_0760"/>
<sequence length="726" mass="79001">MANEGDQVQQTSNDDEIDLLDLLSRLWAGKFTIFVFIVLAGLAGIFYILNTPRTYQADGLLQLEEKSSQLALPSSLADLSGDSPRAVTEIEIIKSRLVLGRAVSRLNLAWIAEPVEAPIVGHLLATQSFSLPDWAFLSPFARQGDEIELQLLDVPAAWLGEDILLEAAGTGAFDVWLPDGRTVPGQVGDLLIDPETGFSLRVGVLVGQTGRQYRLVQLPETEAIQRVRERLTVAEQGRNSGILRLEYRSQSPELARRTLDAIAQAYLAQNAERSAAEAESSLAFIEGQIPDARQAVQEAEAALNAYRQEQQAINLGAEGEALLTQIRAVETELLELDALEEELAERYTPNHPEYQRLLGARGRAEARLAELEEEVRTLPATQREVINLTQDVELAQEVFIQLRNRAQELEVLRASTIGNVRVIDSARTAIRPVAPRTMVVLALSLILGTVLGMTWVLLRSYLRKTVDGAEDLEALGLPVFATLNKHPAAARSKNSARSLPLVAIETPDSLFVEGLRSLRTSLHFAMLDAKNKSLVLTSTAPGSGKSLISANLAAVAAEAGQRVCLMDADMRRGQQRKYFDIPRDNPGLAQVLAGETSFEDAVLQSKVDRLSVLPAGPFPPNPAELLMRPDLAALLARLDQEFDLTIIDAPPVLAVTDPVVLGRAAGAVIAVTRFAQTHPGEVQAMLKVLGTSGVKVSGAILNDFDPKKAKSRGGYGYAYNTRYSYK</sequence>
<dbReference type="GO" id="GO:0005524">
    <property type="term" value="F:ATP binding"/>
    <property type="evidence" value="ECO:0007669"/>
    <property type="project" value="UniProtKB-KW"/>
</dbReference>
<dbReference type="Pfam" id="PF02706">
    <property type="entry name" value="Wzz"/>
    <property type="match status" value="1"/>
</dbReference>
<evidence type="ECO:0000259" key="17">
    <source>
        <dbReference type="Pfam" id="PF13614"/>
    </source>
</evidence>
<dbReference type="PANTHER" id="PTHR32309:SF32">
    <property type="entry name" value="TYROSINE-PROTEIN KINASE ETK-RELATED"/>
    <property type="match status" value="1"/>
</dbReference>
<evidence type="ECO:0000256" key="2">
    <source>
        <dbReference type="ARBA" id="ARBA00008883"/>
    </source>
</evidence>
<keyword evidence="7" id="KW-0547">Nucleotide-binding</keyword>
<evidence type="ECO:0000256" key="11">
    <source>
        <dbReference type="ARBA" id="ARBA00023136"/>
    </source>
</evidence>
<keyword evidence="11 15" id="KW-0472">Membrane</keyword>
<dbReference type="Pfam" id="PF13614">
    <property type="entry name" value="AAA_31"/>
    <property type="match status" value="1"/>
</dbReference>
<accession>A0A1I6LP31</accession>
<evidence type="ECO:0000259" key="18">
    <source>
        <dbReference type="Pfam" id="PF13807"/>
    </source>
</evidence>
<evidence type="ECO:0000256" key="13">
    <source>
        <dbReference type="ARBA" id="ARBA00053015"/>
    </source>
</evidence>
<evidence type="ECO:0000256" key="4">
    <source>
        <dbReference type="ARBA" id="ARBA00022519"/>
    </source>
</evidence>
<protein>
    <submittedName>
        <fullName evidence="19">Tyrosine-protein kinase Etk/Wzc</fullName>
    </submittedName>
</protein>
<keyword evidence="12" id="KW-0829">Tyrosine-protein kinase</keyword>
<keyword evidence="3" id="KW-1003">Cell membrane</keyword>
<dbReference type="InterPro" id="IPR027417">
    <property type="entry name" value="P-loop_NTPase"/>
</dbReference>
<dbReference type="NCBIfam" id="TIGR01007">
    <property type="entry name" value="eps_fam"/>
    <property type="match status" value="1"/>
</dbReference>
<dbReference type="Gene3D" id="3.40.50.300">
    <property type="entry name" value="P-loop containing nucleotide triphosphate hydrolases"/>
    <property type="match status" value="1"/>
</dbReference>
<evidence type="ECO:0000256" key="5">
    <source>
        <dbReference type="ARBA" id="ARBA00022679"/>
    </source>
</evidence>
<dbReference type="InterPro" id="IPR003856">
    <property type="entry name" value="LPS_length_determ_N"/>
</dbReference>
<evidence type="ECO:0000256" key="15">
    <source>
        <dbReference type="SAM" id="Phobius"/>
    </source>
</evidence>
<dbReference type="EMBL" id="FOZM01000001">
    <property type="protein sequence ID" value="SFS05225.1"/>
    <property type="molecule type" value="Genomic_DNA"/>
</dbReference>
<keyword evidence="14" id="KW-0175">Coiled coil</keyword>
<evidence type="ECO:0000256" key="9">
    <source>
        <dbReference type="ARBA" id="ARBA00022840"/>
    </source>
</evidence>
<keyword evidence="8 19" id="KW-0418">Kinase</keyword>
<keyword evidence="5" id="KW-0808">Transferase</keyword>
<evidence type="ECO:0000256" key="7">
    <source>
        <dbReference type="ARBA" id="ARBA00022741"/>
    </source>
</evidence>
<feature type="transmembrane region" description="Helical" evidence="15">
    <location>
        <begin position="27"/>
        <end position="49"/>
    </location>
</feature>
<proteinExistence type="inferred from homology"/>
<dbReference type="InterPro" id="IPR050445">
    <property type="entry name" value="Bact_polysacc_biosynth/exp"/>
</dbReference>
<keyword evidence="20" id="KW-1185">Reference proteome</keyword>
<evidence type="ECO:0000256" key="3">
    <source>
        <dbReference type="ARBA" id="ARBA00022475"/>
    </source>
</evidence>
<feature type="domain" description="AAA" evidence="17">
    <location>
        <begin position="541"/>
        <end position="672"/>
    </location>
</feature>
<feature type="domain" description="Tyrosine-protein kinase G-rich" evidence="18">
    <location>
        <begin position="381"/>
        <end position="460"/>
    </location>
</feature>
<dbReference type="SUPFAM" id="SSF52540">
    <property type="entry name" value="P-loop containing nucleoside triphosphate hydrolases"/>
    <property type="match status" value="1"/>
</dbReference>
<dbReference type="GO" id="GO:0004713">
    <property type="term" value="F:protein tyrosine kinase activity"/>
    <property type="evidence" value="ECO:0007669"/>
    <property type="project" value="UniProtKB-KW"/>
</dbReference>
<evidence type="ECO:0000256" key="6">
    <source>
        <dbReference type="ARBA" id="ARBA00022692"/>
    </source>
</evidence>
<comment type="catalytic activity">
    <reaction evidence="13">
        <text>L-tyrosyl-[protein] + ATP = O-phospho-L-tyrosyl-[protein] + ADP + H(+)</text>
        <dbReference type="Rhea" id="RHEA:10596"/>
        <dbReference type="Rhea" id="RHEA-COMP:10136"/>
        <dbReference type="Rhea" id="RHEA-COMP:20101"/>
        <dbReference type="ChEBI" id="CHEBI:15378"/>
        <dbReference type="ChEBI" id="CHEBI:30616"/>
        <dbReference type="ChEBI" id="CHEBI:46858"/>
        <dbReference type="ChEBI" id="CHEBI:61978"/>
        <dbReference type="ChEBI" id="CHEBI:456216"/>
    </reaction>
</comment>
<name>A0A1I6LP31_9RHOB</name>
<reference evidence="19 20" key="1">
    <citation type="submission" date="2016-10" db="EMBL/GenBank/DDBJ databases">
        <authorList>
            <person name="de Groot N.N."/>
        </authorList>
    </citation>
    <scope>NUCLEOTIDE SEQUENCE [LARGE SCALE GENOMIC DNA]</scope>
    <source>
        <strain evidence="19 20">DSM 29433</strain>
    </source>
</reference>
<keyword evidence="9" id="KW-0067">ATP-binding</keyword>
<dbReference type="RefSeq" id="WP_090204137.1">
    <property type="nucleotide sequence ID" value="NZ_FOZM01000001.1"/>
</dbReference>
<feature type="transmembrane region" description="Helical" evidence="15">
    <location>
        <begin position="437"/>
        <end position="458"/>
    </location>
</feature>
<comment type="subcellular location">
    <subcellularLocation>
        <location evidence="1">Cell inner membrane</location>
        <topology evidence="1">Multi-pass membrane protein</topology>
    </subcellularLocation>
</comment>
<dbReference type="InterPro" id="IPR005702">
    <property type="entry name" value="Wzc-like_C"/>
</dbReference>
<dbReference type="InterPro" id="IPR032807">
    <property type="entry name" value="GNVR"/>
</dbReference>
<dbReference type="GO" id="GO:0005886">
    <property type="term" value="C:plasma membrane"/>
    <property type="evidence" value="ECO:0007669"/>
    <property type="project" value="UniProtKB-SubCell"/>
</dbReference>
<feature type="coiled-coil region" evidence="14">
    <location>
        <begin position="268"/>
        <end position="412"/>
    </location>
</feature>
<keyword evidence="10 15" id="KW-1133">Transmembrane helix</keyword>
<dbReference type="Proteomes" id="UP000198926">
    <property type="component" value="Unassembled WGS sequence"/>
</dbReference>
<evidence type="ECO:0000256" key="10">
    <source>
        <dbReference type="ARBA" id="ARBA00022989"/>
    </source>
</evidence>
<evidence type="ECO:0000256" key="1">
    <source>
        <dbReference type="ARBA" id="ARBA00004429"/>
    </source>
</evidence>
<dbReference type="OrthoDB" id="9775724at2"/>
<evidence type="ECO:0000313" key="19">
    <source>
        <dbReference type="EMBL" id="SFS05225.1"/>
    </source>
</evidence>
<dbReference type="Pfam" id="PF23607">
    <property type="entry name" value="WZC_N"/>
    <property type="match status" value="1"/>
</dbReference>
<dbReference type="PANTHER" id="PTHR32309">
    <property type="entry name" value="TYROSINE-PROTEIN KINASE"/>
    <property type="match status" value="1"/>
</dbReference>
<evidence type="ECO:0000259" key="16">
    <source>
        <dbReference type="Pfam" id="PF02706"/>
    </source>
</evidence>
<keyword evidence="6 15" id="KW-0812">Transmembrane</keyword>
<organism evidence="19 20">
    <name type="scientific">Yoonia litorea</name>
    <dbReference type="NCBI Taxonomy" id="1123755"/>
    <lineage>
        <taxon>Bacteria</taxon>
        <taxon>Pseudomonadati</taxon>
        <taxon>Pseudomonadota</taxon>
        <taxon>Alphaproteobacteria</taxon>
        <taxon>Rhodobacterales</taxon>
        <taxon>Paracoccaceae</taxon>
        <taxon>Yoonia</taxon>
    </lineage>
</organism>
<dbReference type="AlphaFoldDB" id="A0A1I6LP31"/>
<dbReference type="Pfam" id="PF13807">
    <property type="entry name" value="GNVR"/>
    <property type="match status" value="1"/>
</dbReference>
<dbReference type="InterPro" id="IPR025669">
    <property type="entry name" value="AAA_dom"/>
</dbReference>
<gene>
    <name evidence="19" type="ORF">SAMN05444714_0760</name>
</gene>
<keyword evidence="4" id="KW-0997">Cell inner membrane</keyword>
<evidence type="ECO:0000313" key="20">
    <source>
        <dbReference type="Proteomes" id="UP000198926"/>
    </source>
</evidence>
<evidence type="ECO:0000256" key="12">
    <source>
        <dbReference type="ARBA" id="ARBA00023137"/>
    </source>
</evidence>
<evidence type="ECO:0000256" key="8">
    <source>
        <dbReference type="ARBA" id="ARBA00022777"/>
    </source>
</evidence>